<feature type="transmembrane region" description="Helical" evidence="2">
    <location>
        <begin position="154"/>
        <end position="172"/>
    </location>
</feature>
<reference evidence="4 5" key="1">
    <citation type="submission" date="2024-08" db="EMBL/GenBank/DDBJ databases">
        <title>Mycobacterium servetensis sp. nov., a novel rapid-growing mycobacterial species recovered from a human patient in Zaragoza, Spain.</title>
        <authorList>
            <person name="Tristancho-Baro A.I."/>
            <person name="Buenestado-Serrano S."/>
            <person name="Garcia De Viedma D."/>
            <person name="Milagro-Beamonte A."/>
            <person name="Burillo N."/>
            <person name="Sanz S."/>
            <person name="Lopez-Calleja A.I."/>
            <person name="Penas-Utrilla D."/>
            <person name="Guardingo M."/>
            <person name="Garcia M.J."/>
            <person name="Vinuelas-Bayon J."/>
        </authorList>
    </citation>
    <scope>NUCLEOTIDE SEQUENCE [LARGE SCALE GENOMIC DNA]</scope>
    <source>
        <strain evidence="5">HUMS_12744610</strain>
    </source>
</reference>
<evidence type="ECO:0000256" key="2">
    <source>
        <dbReference type="SAM" id="Phobius"/>
    </source>
</evidence>
<sequence>MNRNPFRIAARAWRRVVLLLTPAMMSIINAAPAWAGTGATAAILWIGVSDSAHVPLGSYGLSLNNGSLTDPAAAPPALSMHWFYSLFLGIIATPIWLVNNVLSFKWLKVISQPFDFIGHQLTVMVHNPVVLTAIGLIAASIIAVTFALGKVGKAAAQITTAILLAYISIALANKPVSELLGPNGALTMGRDIGVEISSELSGKPLEGQQAVDALSQSLADHFARTPTLIWNFGQDLDAPPYNCGQAWSTAITSGPVDKVKDAVAQNCPGGQGLHDYAMSDPTSRKIIAFVAIIFALAVAIVFTYLCVQVVILALSAVFWAIVGIVALITGWIPGASQNLALKAALDAVFSFAGMTGMVAIVGLTGTLAGAMFSAAGGDLVVAMPLVSLMLVAIFIALRKVRKGILKARERTVQALQRFNGSQGEMSGATNILERLDPLTAIPNATHRVTSLARHGATTAAKLGIAAAAPEAAPFLGAADQLQNRASIKNLKGSRRAKADTSAQDTPATTELETPAWDAETVEVGDRIRYSGGWDVIGKVNEKSVRLVNLDDRLPFDQIEEVRTSAGAAVRIVSGQRSIIDQVTATGAHNSYPQSGTPAPPVGGGPAAEPILAAPSERLYGTERIPGPTLPHAASVAEHRQRFPHLCGAPTTRGGYCINAADSCRHHAGSAPAIHPAIAALAHQSGEPRTDDPDAMPEFYADIRGELMGRR</sequence>
<evidence type="ECO:0000313" key="4">
    <source>
        <dbReference type="EMBL" id="MEY8019012.1"/>
    </source>
</evidence>
<keyword evidence="5" id="KW-1185">Reference proteome</keyword>
<feature type="transmembrane region" description="Helical" evidence="2">
    <location>
        <begin position="123"/>
        <end position="148"/>
    </location>
</feature>
<feature type="chain" id="PRO_5046790217" description="Transmembrane protein" evidence="3">
    <location>
        <begin position="36"/>
        <end position="710"/>
    </location>
</feature>
<feature type="transmembrane region" description="Helical" evidence="2">
    <location>
        <begin position="379"/>
        <end position="397"/>
    </location>
</feature>
<protein>
    <recommendedName>
        <fullName evidence="6">Transmembrane protein</fullName>
    </recommendedName>
</protein>
<keyword evidence="2" id="KW-0472">Membrane</keyword>
<evidence type="ECO:0000256" key="1">
    <source>
        <dbReference type="SAM" id="MobiDB-lite"/>
    </source>
</evidence>
<accession>A0ABV4CAR6</accession>
<feature type="transmembrane region" description="Helical" evidence="2">
    <location>
        <begin position="344"/>
        <end position="373"/>
    </location>
</feature>
<feature type="region of interest" description="Disordered" evidence="1">
    <location>
        <begin position="490"/>
        <end position="509"/>
    </location>
</feature>
<feature type="transmembrane region" description="Helical" evidence="2">
    <location>
        <begin position="286"/>
        <end position="305"/>
    </location>
</feature>
<dbReference type="Proteomes" id="UP001564760">
    <property type="component" value="Unassembled WGS sequence"/>
</dbReference>
<dbReference type="EMBL" id="JBGEDP010000002">
    <property type="protein sequence ID" value="MEY8019012.1"/>
    <property type="molecule type" value="Genomic_DNA"/>
</dbReference>
<name>A0ABV4CAR6_9MYCO</name>
<feature type="compositionally biased region" description="Polar residues" evidence="1">
    <location>
        <begin position="500"/>
        <end position="509"/>
    </location>
</feature>
<feature type="transmembrane region" description="Helical" evidence="2">
    <location>
        <begin position="311"/>
        <end position="332"/>
    </location>
</feature>
<evidence type="ECO:0000256" key="3">
    <source>
        <dbReference type="SAM" id="SignalP"/>
    </source>
</evidence>
<feature type="signal peptide" evidence="3">
    <location>
        <begin position="1"/>
        <end position="35"/>
    </location>
</feature>
<gene>
    <name evidence="4" type="ORF">AB8998_30640</name>
</gene>
<feature type="transmembrane region" description="Helical" evidence="2">
    <location>
        <begin position="82"/>
        <end position="102"/>
    </location>
</feature>
<keyword evidence="2" id="KW-1133">Transmembrane helix</keyword>
<dbReference type="RefSeq" id="WP_369742048.1">
    <property type="nucleotide sequence ID" value="NZ_JBGEDP010000002.1"/>
</dbReference>
<evidence type="ECO:0000313" key="5">
    <source>
        <dbReference type="Proteomes" id="UP001564760"/>
    </source>
</evidence>
<keyword evidence="3" id="KW-0732">Signal</keyword>
<organism evidence="4 5">
    <name type="scientific">Mycobacterium servetii</name>
    <dbReference type="NCBI Taxonomy" id="3237418"/>
    <lineage>
        <taxon>Bacteria</taxon>
        <taxon>Bacillati</taxon>
        <taxon>Actinomycetota</taxon>
        <taxon>Actinomycetes</taxon>
        <taxon>Mycobacteriales</taxon>
        <taxon>Mycobacteriaceae</taxon>
        <taxon>Mycobacterium</taxon>
    </lineage>
</organism>
<proteinExistence type="predicted"/>
<comment type="caution">
    <text evidence="4">The sequence shown here is derived from an EMBL/GenBank/DDBJ whole genome shotgun (WGS) entry which is preliminary data.</text>
</comment>
<evidence type="ECO:0008006" key="6">
    <source>
        <dbReference type="Google" id="ProtNLM"/>
    </source>
</evidence>
<keyword evidence="2" id="KW-0812">Transmembrane</keyword>